<feature type="chain" id="PRO_5025383805" description="DUF6536 domain-containing protein" evidence="2">
    <location>
        <begin position="29"/>
        <end position="554"/>
    </location>
</feature>
<keyword evidence="1" id="KW-0812">Transmembrane</keyword>
<evidence type="ECO:0000256" key="1">
    <source>
        <dbReference type="SAM" id="Phobius"/>
    </source>
</evidence>
<sequence length="554" mass="62812">MLLWTLLLTSSVPLHFLFNSVVFARIQANDYQVLPVTDNFFNGHNYDTSEFTAVDNSFNLSEAEVLRDKFKTLKTDNLTAHECLEAYNSQYVSQHGDVLIFQNQIVWHSPANYSPVWNDSSYYEWVKISWPLTTNLNYDDHLPYQSFADVFPANGWRCPSRSIQDCHITRTAEIPANGSWAPYGSPVSHCLVEKVEEVCKLQFSLKIAIIVIICNFVKVCCMFTVAFRYYNHYVVTVGDAISYFLDEPEAETKGRCIHERRDFRLEWEWKEIQLSQSPNKPRKYNPEKLRWYNAANGKRWIISYLSYWGSLVFAIIAIDKSLAGMPSNIKDLWATGFGQLQGNNLLHTRTSIMGGVLLANAPQVILSYLYVSFNALLTRMLVQRELACYKQSIKPLRVTFPTGQQRSTFWLQLPYRYAIPLNITSVLLHWLASQSLFMVSVTIISRDRKPDYKREISTCGYSPVAIIFTTCVGCIIMISGIVMAYRKFPGGMPLMSSSSAAISAACHPPENDTGAAQLPVQWGVAKEGQGEDGVGHITFTSFDVTVPIPGKLYA</sequence>
<feature type="signal peptide" evidence="2">
    <location>
        <begin position="1"/>
        <end position="28"/>
    </location>
</feature>
<gene>
    <name evidence="4" type="ORF">K452DRAFT_236653</name>
</gene>
<organism evidence="4 5">
    <name type="scientific">Aplosporella prunicola CBS 121167</name>
    <dbReference type="NCBI Taxonomy" id="1176127"/>
    <lineage>
        <taxon>Eukaryota</taxon>
        <taxon>Fungi</taxon>
        <taxon>Dikarya</taxon>
        <taxon>Ascomycota</taxon>
        <taxon>Pezizomycotina</taxon>
        <taxon>Dothideomycetes</taxon>
        <taxon>Dothideomycetes incertae sedis</taxon>
        <taxon>Botryosphaeriales</taxon>
        <taxon>Aplosporellaceae</taxon>
        <taxon>Aplosporella</taxon>
    </lineage>
</organism>
<keyword evidence="1" id="KW-0472">Membrane</keyword>
<protein>
    <recommendedName>
        <fullName evidence="3">DUF6536 domain-containing protein</fullName>
    </recommendedName>
</protein>
<dbReference type="EMBL" id="ML995509">
    <property type="protein sequence ID" value="KAF2136929.1"/>
    <property type="molecule type" value="Genomic_DNA"/>
</dbReference>
<evidence type="ECO:0000313" key="4">
    <source>
        <dbReference type="EMBL" id="KAF2136929.1"/>
    </source>
</evidence>
<dbReference type="OrthoDB" id="5429634at2759"/>
<dbReference type="PANTHER" id="PTHR35395:SF1">
    <property type="entry name" value="DUF6536 DOMAIN-CONTAINING PROTEIN"/>
    <property type="match status" value="1"/>
</dbReference>
<feature type="transmembrane region" description="Helical" evidence="1">
    <location>
        <begin position="352"/>
        <end position="371"/>
    </location>
</feature>
<feature type="transmembrane region" description="Helical" evidence="1">
    <location>
        <begin position="464"/>
        <end position="485"/>
    </location>
</feature>
<dbReference type="PANTHER" id="PTHR35395">
    <property type="entry name" value="DUF6536 DOMAIN-CONTAINING PROTEIN"/>
    <property type="match status" value="1"/>
</dbReference>
<evidence type="ECO:0000256" key="2">
    <source>
        <dbReference type="SAM" id="SignalP"/>
    </source>
</evidence>
<dbReference type="Proteomes" id="UP000799438">
    <property type="component" value="Unassembled WGS sequence"/>
</dbReference>
<accession>A0A6A6AYC0</accession>
<proteinExistence type="predicted"/>
<dbReference type="GeneID" id="54295022"/>
<feature type="transmembrane region" description="Helical" evidence="1">
    <location>
        <begin position="207"/>
        <end position="227"/>
    </location>
</feature>
<feature type="transmembrane region" description="Helical" evidence="1">
    <location>
        <begin position="426"/>
        <end position="444"/>
    </location>
</feature>
<reference evidence="4" key="1">
    <citation type="journal article" date="2020" name="Stud. Mycol.">
        <title>101 Dothideomycetes genomes: a test case for predicting lifestyles and emergence of pathogens.</title>
        <authorList>
            <person name="Haridas S."/>
            <person name="Albert R."/>
            <person name="Binder M."/>
            <person name="Bloem J."/>
            <person name="Labutti K."/>
            <person name="Salamov A."/>
            <person name="Andreopoulos B."/>
            <person name="Baker S."/>
            <person name="Barry K."/>
            <person name="Bills G."/>
            <person name="Bluhm B."/>
            <person name="Cannon C."/>
            <person name="Castanera R."/>
            <person name="Culley D."/>
            <person name="Daum C."/>
            <person name="Ezra D."/>
            <person name="Gonzalez J."/>
            <person name="Henrissat B."/>
            <person name="Kuo A."/>
            <person name="Liang C."/>
            <person name="Lipzen A."/>
            <person name="Lutzoni F."/>
            <person name="Magnuson J."/>
            <person name="Mondo S."/>
            <person name="Nolan M."/>
            <person name="Ohm R."/>
            <person name="Pangilinan J."/>
            <person name="Park H.-J."/>
            <person name="Ramirez L."/>
            <person name="Alfaro M."/>
            <person name="Sun H."/>
            <person name="Tritt A."/>
            <person name="Yoshinaga Y."/>
            <person name="Zwiers L.-H."/>
            <person name="Turgeon B."/>
            <person name="Goodwin S."/>
            <person name="Spatafora J."/>
            <person name="Crous P."/>
            <person name="Grigoriev I."/>
        </authorList>
    </citation>
    <scope>NUCLEOTIDE SEQUENCE</scope>
    <source>
        <strain evidence="4">CBS 121167</strain>
    </source>
</reference>
<feature type="transmembrane region" description="Helical" evidence="1">
    <location>
        <begin position="300"/>
        <end position="318"/>
    </location>
</feature>
<keyword evidence="2" id="KW-0732">Signal</keyword>
<evidence type="ECO:0000259" key="3">
    <source>
        <dbReference type="Pfam" id="PF20163"/>
    </source>
</evidence>
<name>A0A6A6AYC0_9PEZI</name>
<keyword evidence="1" id="KW-1133">Transmembrane helix</keyword>
<evidence type="ECO:0000313" key="5">
    <source>
        <dbReference type="Proteomes" id="UP000799438"/>
    </source>
</evidence>
<feature type="domain" description="DUF6536" evidence="3">
    <location>
        <begin position="2"/>
        <end position="41"/>
    </location>
</feature>
<dbReference type="InterPro" id="IPR046623">
    <property type="entry name" value="DUF6536"/>
</dbReference>
<dbReference type="Pfam" id="PF20163">
    <property type="entry name" value="DUF6536"/>
    <property type="match status" value="1"/>
</dbReference>
<dbReference type="RefSeq" id="XP_033392647.1">
    <property type="nucleotide sequence ID" value="XM_033537526.1"/>
</dbReference>
<dbReference type="AlphaFoldDB" id="A0A6A6AYC0"/>
<keyword evidence="5" id="KW-1185">Reference proteome</keyword>